<keyword evidence="2" id="KW-1185">Reference proteome</keyword>
<dbReference type="EMBL" id="REGN01001929">
    <property type="protein sequence ID" value="RNA31558.1"/>
    <property type="molecule type" value="Genomic_DNA"/>
</dbReference>
<proteinExistence type="predicted"/>
<organism evidence="1 2">
    <name type="scientific">Brachionus plicatilis</name>
    <name type="common">Marine rotifer</name>
    <name type="synonym">Brachionus muelleri</name>
    <dbReference type="NCBI Taxonomy" id="10195"/>
    <lineage>
        <taxon>Eukaryota</taxon>
        <taxon>Metazoa</taxon>
        <taxon>Spiralia</taxon>
        <taxon>Gnathifera</taxon>
        <taxon>Rotifera</taxon>
        <taxon>Eurotatoria</taxon>
        <taxon>Monogononta</taxon>
        <taxon>Pseudotrocha</taxon>
        <taxon>Ploima</taxon>
        <taxon>Brachionidae</taxon>
        <taxon>Brachionus</taxon>
    </lineage>
</organism>
<dbReference type="Proteomes" id="UP000276133">
    <property type="component" value="Unassembled WGS sequence"/>
</dbReference>
<evidence type="ECO:0000313" key="2">
    <source>
        <dbReference type="Proteomes" id="UP000276133"/>
    </source>
</evidence>
<reference evidence="1 2" key="1">
    <citation type="journal article" date="2018" name="Sci. Rep.">
        <title>Genomic signatures of local adaptation to the degree of environmental predictability in rotifers.</title>
        <authorList>
            <person name="Franch-Gras L."/>
            <person name="Hahn C."/>
            <person name="Garcia-Roger E.M."/>
            <person name="Carmona M.J."/>
            <person name="Serra M."/>
            <person name="Gomez A."/>
        </authorList>
    </citation>
    <scope>NUCLEOTIDE SEQUENCE [LARGE SCALE GENOMIC DNA]</scope>
    <source>
        <strain evidence="1">HYR1</strain>
    </source>
</reference>
<comment type="caution">
    <text evidence="1">The sequence shown here is derived from an EMBL/GenBank/DDBJ whole genome shotgun (WGS) entry which is preliminary data.</text>
</comment>
<evidence type="ECO:0000313" key="1">
    <source>
        <dbReference type="EMBL" id="RNA31558.1"/>
    </source>
</evidence>
<name>A0A3M7S7J1_BRAPC</name>
<accession>A0A3M7S7J1</accession>
<dbReference type="AlphaFoldDB" id="A0A3M7S7J1"/>
<gene>
    <name evidence="1" type="ORF">BpHYR1_018929</name>
</gene>
<protein>
    <submittedName>
        <fullName evidence="1">Uncharacterized protein</fullName>
    </submittedName>
</protein>
<sequence>MFNFFFKIVKLGNLIHAACKVLHKIIYKIKFKNFGFYKTDTVWLEEDTFKCCESANNLTYKIQSISPELLHSKSKLSTLLLKVSDLLIQIKIDFKIMNYSQLPLIRPNLENIFLTYCRNSRTLENPTLEENLNFTGLIKKFNNKMSY</sequence>